<evidence type="ECO:0000313" key="1">
    <source>
        <dbReference type="EMBL" id="QEE31059.1"/>
    </source>
</evidence>
<accession>A0A5B9EGW4</accession>
<gene>
    <name evidence="1" type="ORF">FTW19_25470</name>
</gene>
<sequence length="68" mass="7980">MFRTYHRLKEGELHAWYLYPSCWIKGTITVRDKTFHWEARPGNTLFTDWPDGIDKMLGGKHSDNPAGE</sequence>
<name>A0A5B9EGW4_9BACT</name>
<dbReference type="Proteomes" id="UP000321820">
    <property type="component" value="Chromosome"/>
</dbReference>
<protein>
    <submittedName>
        <fullName evidence="1">Uncharacterized protein</fullName>
    </submittedName>
</protein>
<keyword evidence="2" id="KW-1185">Reference proteome</keyword>
<organism evidence="1 2">
    <name type="scientific">Terriglobus albidus</name>
    <dbReference type="NCBI Taxonomy" id="1592106"/>
    <lineage>
        <taxon>Bacteria</taxon>
        <taxon>Pseudomonadati</taxon>
        <taxon>Acidobacteriota</taxon>
        <taxon>Terriglobia</taxon>
        <taxon>Terriglobales</taxon>
        <taxon>Acidobacteriaceae</taxon>
        <taxon>Terriglobus</taxon>
    </lineage>
</organism>
<dbReference type="KEGG" id="talb:FTW19_25470"/>
<dbReference type="AlphaFoldDB" id="A0A5B9EGW4"/>
<dbReference type="RefSeq" id="WP_147650353.1">
    <property type="nucleotide sequence ID" value="NZ_CP042806.1"/>
</dbReference>
<dbReference type="OrthoDB" id="126447at2"/>
<evidence type="ECO:0000313" key="2">
    <source>
        <dbReference type="Proteomes" id="UP000321820"/>
    </source>
</evidence>
<reference evidence="1 2" key="1">
    <citation type="submission" date="2019-08" db="EMBL/GenBank/DDBJ databases">
        <title>Complete genome sequence of Terriglobus albidus strain ORNL.</title>
        <authorList>
            <person name="Podar M."/>
        </authorList>
    </citation>
    <scope>NUCLEOTIDE SEQUENCE [LARGE SCALE GENOMIC DNA]</scope>
    <source>
        <strain evidence="1 2">ORNL</strain>
    </source>
</reference>
<proteinExistence type="predicted"/>
<dbReference type="EMBL" id="CP042806">
    <property type="protein sequence ID" value="QEE31059.1"/>
    <property type="molecule type" value="Genomic_DNA"/>
</dbReference>